<proteinExistence type="predicted"/>
<evidence type="ECO:0000313" key="1">
    <source>
        <dbReference type="EMBL" id="KAJ1359747.1"/>
    </source>
</evidence>
<keyword evidence="2" id="KW-1185">Reference proteome</keyword>
<dbReference type="Proteomes" id="UP001196413">
    <property type="component" value="Unassembled WGS sequence"/>
</dbReference>
<sequence length="100" mass="11066">MNSIYHDIQIPQRPHDVVSSVETYILIAEKIEEICEYVARGSSLSYLQPSCISPSNVLWLNNYWRTILRNTAGGTSRLDVTEGRCGSSSHHVGAQGTSTV</sequence>
<comment type="caution">
    <text evidence="1">The sequence shown here is derived from an EMBL/GenBank/DDBJ whole genome shotgun (WGS) entry which is preliminary data.</text>
</comment>
<dbReference type="AlphaFoldDB" id="A0AAD5MJP0"/>
<reference evidence="1" key="1">
    <citation type="submission" date="2021-06" db="EMBL/GenBank/DDBJ databases">
        <title>Parelaphostrongylus tenuis whole genome reference sequence.</title>
        <authorList>
            <person name="Garwood T.J."/>
            <person name="Larsen P.A."/>
            <person name="Fountain-Jones N.M."/>
            <person name="Garbe J.R."/>
            <person name="Macchietto M.G."/>
            <person name="Kania S.A."/>
            <person name="Gerhold R.W."/>
            <person name="Richards J.E."/>
            <person name="Wolf T.M."/>
        </authorList>
    </citation>
    <scope>NUCLEOTIDE SEQUENCE</scope>
    <source>
        <strain evidence="1">MNPRO001-30</strain>
        <tissue evidence="1">Meninges</tissue>
    </source>
</reference>
<evidence type="ECO:0000313" key="2">
    <source>
        <dbReference type="Proteomes" id="UP001196413"/>
    </source>
</evidence>
<gene>
    <name evidence="1" type="ORF">KIN20_018539</name>
</gene>
<protein>
    <submittedName>
        <fullName evidence="1">Uncharacterized protein</fullName>
    </submittedName>
</protein>
<organism evidence="1 2">
    <name type="scientific">Parelaphostrongylus tenuis</name>
    <name type="common">Meningeal worm</name>
    <dbReference type="NCBI Taxonomy" id="148309"/>
    <lineage>
        <taxon>Eukaryota</taxon>
        <taxon>Metazoa</taxon>
        <taxon>Ecdysozoa</taxon>
        <taxon>Nematoda</taxon>
        <taxon>Chromadorea</taxon>
        <taxon>Rhabditida</taxon>
        <taxon>Rhabditina</taxon>
        <taxon>Rhabditomorpha</taxon>
        <taxon>Strongyloidea</taxon>
        <taxon>Metastrongylidae</taxon>
        <taxon>Parelaphostrongylus</taxon>
    </lineage>
</organism>
<accession>A0AAD5MJP0</accession>
<name>A0AAD5MJP0_PARTN</name>
<dbReference type="EMBL" id="JAHQIW010003692">
    <property type="protein sequence ID" value="KAJ1359747.1"/>
    <property type="molecule type" value="Genomic_DNA"/>
</dbReference>